<accession>A0A0M3HIY0</accession>
<proteinExistence type="predicted"/>
<dbReference type="Proteomes" id="UP000036681">
    <property type="component" value="Unplaced"/>
</dbReference>
<evidence type="ECO:0000313" key="1">
    <source>
        <dbReference type="Proteomes" id="UP000036681"/>
    </source>
</evidence>
<dbReference type="AlphaFoldDB" id="A0A0M3HIY0"/>
<reference evidence="2" key="1">
    <citation type="submission" date="2017-02" db="UniProtKB">
        <authorList>
            <consortium name="WormBaseParasite"/>
        </authorList>
    </citation>
    <scope>IDENTIFICATION</scope>
</reference>
<keyword evidence="1" id="KW-1185">Reference proteome</keyword>
<evidence type="ECO:0000313" key="2">
    <source>
        <dbReference type="WBParaSite" id="ALUE_0000147501-mRNA-1"/>
    </source>
</evidence>
<sequence length="90" mass="10885">MSYSSRNAFLFFAMLYERPNHFSCDRVHFLIVADPQLVGYREERLPFPSITRWDLLSSFFLIHRCRNRTTKNYACKTLLFICRMDIDAYF</sequence>
<organism evidence="1 2">
    <name type="scientific">Ascaris lumbricoides</name>
    <name type="common">Giant roundworm</name>
    <dbReference type="NCBI Taxonomy" id="6252"/>
    <lineage>
        <taxon>Eukaryota</taxon>
        <taxon>Metazoa</taxon>
        <taxon>Ecdysozoa</taxon>
        <taxon>Nematoda</taxon>
        <taxon>Chromadorea</taxon>
        <taxon>Rhabditida</taxon>
        <taxon>Spirurina</taxon>
        <taxon>Ascaridomorpha</taxon>
        <taxon>Ascaridoidea</taxon>
        <taxon>Ascarididae</taxon>
        <taxon>Ascaris</taxon>
    </lineage>
</organism>
<name>A0A0M3HIY0_ASCLU</name>
<protein>
    <submittedName>
        <fullName evidence="2">Secreted protein</fullName>
    </submittedName>
</protein>
<dbReference type="WBParaSite" id="ALUE_0000147501-mRNA-1">
    <property type="protein sequence ID" value="ALUE_0000147501-mRNA-1"/>
    <property type="gene ID" value="ALUE_0000147501"/>
</dbReference>